<dbReference type="Gene3D" id="4.10.1080.10">
    <property type="entry name" value="TSP type-3 repeat"/>
    <property type="match status" value="1"/>
</dbReference>
<dbReference type="SUPFAM" id="SSF53474">
    <property type="entry name" value="alpha/beta-Hydrolases"/>
    <property type="match status" value="1"/>
</dbReference>
<evidence type="ECO:0000259" key="5">
    <source>
        <dbReference type="Pfam" id="PF19878"/>
    </source>
</evidence>
<feature type="region of interest" description="Disordered" evidence="3">
    <location>
        <begin position="79"/>
        <end position="105"/>
    </location>
</feature>
<dbReference type="SUPFAM" id="SSF103647">
    <property type="entry name" value="TSP type-3 repeat"/>
    <property type="match status" value="1"/>
</dbReference>
<dbReference type="Pfam" id="PF02412">
    <property type="entry name" value="TSP_3"/>
    <property type="match status" value="3"/>
</dbReference>
<dbReference type="GO" id="GO:0007155">
    <property type="term" value="P:cell adhesion"/>
    <property type="evidence" value="ECO:0007669"/>
    <property type="project" value="InterPro"/>
</dbReference>
<evidence type="ECO:0000256" key="3">
    <source>
        <dbReference type="SAM" id="MobiDB-lite"/>
    </source>
</evidence>
<dbReference type="Pfam" id="PF19878">
    <property type="entry name" value="DUF6351"/>
    <property type="match status" value="1"/>
</dbReference>
<evidence type="ECO:0000313" key="6">
    <source>
        <dbReference type="EMBL" id="MBD2859527.1"/>
    </source>
</evidence>
<feature type="domain" description="DUF6351" evidence="5">
    <location>
        <begin position="152"/>
        <end position="866"/>
    </location>
</feature>
<dbReference type="GO" id="GO:0005509">
    <property type="term" value="F:calcium ion binding"/>
    <property type="evidence" value="ECO:0007669"/>
    <property type="project" value="InterPro"/>
</dbReference>
<feature type="region of interest" description="Disordered" evidence="3">
    <location>
        <begin position="23"/>
        <end position="44"/>
    </location>
</feature>
<keyword evidence="2" id="KW-0106">Calcium</keyword>
<accession>A0A927C459</accession>
<proteinExistence type="predicted"/>
<feature type="signal peptide" evidence="4">
    <location>
        <begin position="1"/>
        <end position="19"/>
    </location>
</feature>
<dbReference type="InterPro" id="IPR029058">
    <property type="entry name" value="AB_hydrolase_fold"/>
</dbReference>
<dbReference type="EMBL" id="JACXLD010000006">
    <property type="protein sequence ID" value="MBD2859527.1"/>
    <property type="molecule type" value="Genomic_DNA"/>
</dbReference>
<dbReference type="PROSITE" id="PS51234">
    <property type="entry name" value="TSP3"/>
    <property type="match status" value="1"/>
</dbReference>
<feature type="chain" id="PRO_5036839311" evidence="4">
    <location>
        <begin position="20"/>
        <end position="907"/>
    </location>
</feature>
<keyword evidence="7" id="KW-1185">Reference proteome</keyword>
<dbReference type="PROSITE" id="PS51257">
    <property type="entry name" value="PROKAR_LIPOPROTEIN"/>
    <property type="match status" value="1"/>
</dbReference>
<dbReference type="AlphaFoldDB" id="A0A927C459"/>
<dbReference type="Proteomes" id="UP000610558">
    <property type="component" value="Unassembled WGS sequence"/>
</dbReference>
<name>A0A927C459_9GAMM</name>
<dbReference type="PANTHER" id="PTHR10199">
    <property type="entry name" value="THROMBOSPONDIN"/>
    <property type="match status" value="1"/>
</dbReference>
<sequence length="907" mass="96729">MNTNKLKLVLVVMLFGVLAACGGSSSSRSTPTAVDTDQDGIVDSKDNCRTVANANQSDKDGDGLGDACDTIDDLDIDGDGISEGDNCPDTANPDQLDSNDNGIGDACEADTDGDGIFDLDDNCPSIANPNQLDTNLDGIGDVCQSLADVPTIKVLSNRSDLINSGDVLIEVIAPEGIAVDALVLTLNGDNVSELFTLSADNRFMGLLETLDLGENTFTVTVGDHQSSVILRNHPKGGPVFAGPQLKPWNCRNAGAVDEQCNQPTEYSWYYLPEGGEALVPYDTANPQTDVAMVTTENGLTLPFIVRQELGYQDRDQYKIAVLYQPNMAWTAKAPQPQFNGKLMITHGASCGVDYETGGAPNVLKYNPLDFAGIEDPITGSSLPALSEDSAIYALGRGFAVMSTALNNSGHNCDLPLQAESMVMAKERLIEQYGTLKYTIGAGCSGGSLAAQWVANAYPGIYQGILPTCSFPDTWSTATQFVDYHLMLQYFFGDLFFTEQYQEWAPQEFKDNFDPSDYPFQPSLERTLEGWTLQSMADVMGHVTVINAHVSEQAQFNVAIPDDRSGCGGVNDETLYNAETNPEGIRCSIVDASINVFAPRAEADWIAPEVDIGRGFAGFPLDNEGVQYGLSALQQGKITAIQFIALNRDIGGLDIDTKATVDRTPASQPALANAYRSGMINTANNLNQTAIIDCRGPDPGLFHDAYRAFAMRARLDREHGNHDNQVIWGGPTPIIGDAACAINSLKVMDTWLQAVEADDSALSLAEKLTANKPAEAVDSCYDGLGLSPAPAPAGCPEAVLTVYGTPRTVAGDSIATDTNKCQLKPVDESDYTLGGVIPLLLPGQLDEIKAIFPDGVCDFSQPGVSAQGAIPWMKYGNDQGEVIYGGEAMPATPINSGTGWMAPSFGGF</sequence>
<evidence type="ECO:0000256" key="4">
    <source>
        <dbReference type="SAM" id="SignalP"/>
    </source>
</evidence>
<dbReference type="PANTHER" id="PTHR10199:SF100">
    <property type="entry name" value="THROMBOSPONDIN, ISOFORM A"/>
    <property type="match status" value="1"/>
</dbReference>
<organism evidence="6 7">
    <name type="scientific">Spongiibacter pelagi</name>
    <dbReference type="NCBI Taxonomy" id="2760804"/>
    <lineage>
        <taxon>Bacteria</taxon>
        <taxon>Pseudomonadati</taxon>
        <taxon>Pseudomonadota</taxon>
        <taxon>Gammaproteobacteria</taxon>
        <taxon>Cellvibrionales</taxon>
        <taxon>Spongiibacteraceae</taxon>
        <taxon>Spongiibacter</taxon>
    </lineage>
</organism>
<feature type="compositionally biased region" description="Polar residues" evidence="3">
    <location>
        <begin position="92"/>
        <end position="101"/>
    </location>
</feature>
<dbReference type="RefSeq" id="WP_190765474.1">
    <property type="nucleotide sequence ID" value="NZ_JACXLD010000006.1"/>
</dbReference>
<dbReference type="InterPro" id="IPR028974">
    <property type="entry name" value="TSP_type-3_rpt"/>
</dbReference>
<reference evidence="6" key="1">
    <citation type="submission" date="2020-09" db="EMBL/GenBank/DDBJ databases">
        <authorList>
            <person name="Yoon J.-W."/>
        </authorList>
    </citation>
    <scope>NUCLEOTIDE SEQUENCE</scope>
    <source>
        <strain evidence="6">KMU-158</strain>
    </source>
</reference>
<comment type="caution">
    <text evidence="6">The sequence shown here is derived from an EMBL/GenBank/DDBJ whole genome shotgun (WGS) entry which is preliminary data.</text>
</comment>
<keyword evidence="1 4" id="KW-0732">Signal</keyword>
<evidence type="ECO:0000256" key="1">
    <source>
        <dbReference type="ARBA" id="ARBA00022729"/>
    </source>
</evidence>
<feature type="compositionally biased region" description="Polar residues" evidence="3">
    <location>
        <begin position="23"/>
        <end position="35"/>
    </location>
</feature>
<gene>
    <name evidence="6" type="ORF">IB286_10975</name>
</gene>
<evidence type="ECO:0000313" key="7">
    <source>
        <dbReference type="Proteomes" id="UP000610558"/>
    </source>
</evidence>
<dbReference type="InterPro" id="IPR003367">
    <property type="entry name" value="Thrombospondin_3-like_rpt"/>
</dbReference>
<protein>
    <submittedName>
        <fullName evidence="6">Thrombospondin type 3 repeat-containing protein</fullName>
    </submittedName>
</protein>
<dbReference type="InterPro" id="IPR017897">
    <property type="entry name" value="Thrombospondin_3_rpt"/>
</dbReference>
<dbReference type="InterPro" id="IPR045556">
    <property type="entry name" value="DUF6351"/>
</dbReference>
<evidence type="ECO:0000256" key="2">
    <source>
        <dbReference type="ARBA" id="ARBA00022837"/>
    </source>
</evidence>